<dbReference type="Proteomes" id="UP000275663">
    <property type="component" value="Chromosome"/>
</dbReference>
<evidence type="ECO:0000313" key="3">
    <source>
        <dbReference type="Proteomes" id="UP000275663"/>
    </source>
</evidence>
<accession>A0A3S5HM00</accession>
<dbReference type="EMBL" id="CP034464">
    <property type="protein sequence ID" value="AZP13506.1"/>
    <property type="molecule type" value="Genomic_DNA"/>
</dbReference>
<dbReference type="KEGG" id="upv:EJN92_16850"/>
<keyword evidence="1" id="KW-0732">Signal</keyword>
<dbReference type="OrthoDB" id="9155859at2"/>
<evidence type="ECO:0000313" key="2">
    <source>
        <dbReference type="EMBL" id="AZP13506.1"/>
    </source>
</evidence>
<organism evidence="2 3">
    <name type="scientific">Undibacterium parvum</name>
    <dbReference type="NCBI Taxonomy" id="401471"/>
    <lineage>
        <taxon>Bacteria</taxon>
        <taxon>Pseudomonadati</taxon>
        <taxon>Pseudomonadota</taxon>
        <taxon>Betaproteobacteria</taxon>
        <taxon>Burkholderiales</taxon>
        <taxon>Oxalobacteraceae</taxon>
        <taxon>Undibacterium</taxon>
    </lineage>
</organism>
<keyword evidence="3" id="KW-1185">Reference proteome</keyword>
<dbReference type="RefSeq" id="WP_126128878.1">
    <property type="nucleotide sequence ID" value="NZ_CP034464.1"/>
</dbReference>
<protein>
    <submittedName>
        <fullName evidence="2">Uncharacterized protein</fullName>
    </submittedName>
</protein>
<evidence type="ECO:0000256" key="1">
    <source>
        <dbReference type="SAM" id="SignalP"/>
    </source>
</evidence>
<reference evidence="2 3" key="1">
    <citation type="journal article" date="2011" name="Int. J. Syst. Evol. Microbiol.">
        <title>Description of Undibacterium oligocarboniphilum sp. nov., isolated from purified water, and Undibacterium pigrum strain CCUG 49012 as the type strain of Undibacterium parvum sp. nov., and emended descriptions of the genus Undibacterium and the species Undibacterium pigrum.</title>
        <authorList>
            <person name="Eder W."/>
            <person name="Wanner G."/>
            <person name="Ludwig W."/>
            <person name="Busse H.J."/>
            <person name="Ziemke-Kageler F."/>
            <person name="Lang E."/>
        </authorList>
    </citation>
    <scope>NUCLEOTIDE SEQUENCE [LARGE SCALE GENOMIC DNA]</scope>
    <source>
        <strain evidence="2 3">DSM 23061</strain>
    </source>
</reference>
<proteinExistence type="predicted"/>
<feature type="signal peptide" evidence="1">
    <location>
        <begin position="1"/>
        <end position="22"/>
    </location>
</feature>
<dbReference type="AlphaFoldDB" id="A0A3S5HM00"/>
<sequence length="137" mass="14382">MKRALTSVFLGAALLVSANAMAAAPKFAVKNNAPVALIDDAGARAIWLENLPEATALKYPVKKLGYLSEVNGGFDDHKNCVVVARAMQVPVSGKNFIYEPKKTSITLATQAGATPEQCSALAKVKLKEAVQSLVAAL</sequence>
<feature type="chain" id="PRO_5018707163" evidence="1">
    <location>
        <begin position="23"/>
        <end position="137"/>
    </location>
</feature>
<name>A0A3S5HM00_9BURK</name>
<gene>
    <name evidence="2" type="ORF">EJN92_16850</name>
</gene>